<accession>A0A4R6AEB9</accession>
<dbReference type="AlphaFoldDB" id="A0A4R6AEB9"/>
<keyword evidence="1" id="KW-1133">Transmembrane helix</keyword>
<evidence type="ECO:0000256" key="1">
    <source>
        <dbReference type="SAM" id="Phobius"/>
    </source>
</evidence>
<dbReference type="EMBL" id="SNAA01000007">
    <property type="protein sequence ID" value="TDL79816.1"/>
    <property type="molecule type" value="Genomic_DNA"/>
</dbReference>
<dbReference type="RefSeq" id="WP_133396540.1">
    <property type="nucleotide sequence ID" value="NZ_SNAA01000007.1"/>
</dbReference>
<gene>
    <name evidence="2" type="ORF">E2L08_07970</name>
</gene>
<organism evidence="2 3">
    <name type="scientific">Palleronia sediminis</name>
    <dbReference type="NCBI Taxonomy" id="2547833"/>
    <lineage>
        <taxon>Bacteria</taxon>
        <taxon>Pseudomonadati</taxon>
        <taxon>Pseudomonadota</taxon>
        <taxon>Alphaproteobacteria</taxon>
        <taxon>Rhodobacterales</taxon>
        <taxon>Roseobacteraceae</taxon>
        <taxon>Palleronia</taxon>
    </lineage>
</organism>
<name>A0A4R6AEB9_9RHOB</name>
<evidence type="ECO:0000313" key="2">
    <source>
        <dbReference type="EMBL" id="TDL79816.1"/>
    </source>
</evidence>
<keyword evidence="3" id="KW-1185">Reference proteome</keyword>
<sequence>MLDWIDANSGPLNVALTTLTAIVWLAYLQLLHSSVSRNRRPMILISRSIEAGRAARLFVSNMGAEPIYIASIIADLETADTRSVAIIVNRADFDAGDSARSPLESTTEGPLPTGEFMDAGSFGGLLDQFAAYSDPKVEAGDIRRMTVTVAAATGHAAKIAAGRRRFTVEGTGDDTMFRPEAFSTEQVSGWLQRRRLRRRLDRSIRRHRG</sequence>
<keyword evidence="1" id="KW-0812">Transmembrane</keyword>
<dbReference type="Proteomes" id="UP000295701">
    <property type="component" value="Unassembled WGS sequence"/>
</dbReference>
<reference evidence="2 3" key="1">
    <citation type="submission" date="2019-03" db="EMBL/GenBank/DDBJ databases">
        <title>Primorskyibacter sp. SS33 isolated from sediments.</title>
        <authorList>
            <person name="Xunke S."/>
        </authorList>
    </citation>
    <scope>NUCLEOTIDE SEQUENCE [LARGE SCALE GENOMIC DNA]</scope>
    <source>
        <strain evidence="2 3">SS33</strain>
    </source>
</reference>
<keyword evidence="1" id="KW-0472">Membrane</keyword>
<evidence type="ECO:0000313" key="3">
    <source>
        <dbReference type="Proteomes" id="UP000295701"/>
    </source>
</evidence>
<proteinExistence type="predicted"/>
<protein>
    <submittedName>
        <fullName evidence="2">Uncharacterized protein</fullName>
    </submittedName>
</protein>
<feature type="transmembrane region" description="Helical" evidence="1">
    <location>
        <begin position="12"/>
        <end position="31"/>
    </location>
</feature>
<dbReference type="OrthoDB" id="7406133at2"/>
<comment type="caution">
    <text evidence="2">The sequence shown here is derived from an EMBL/GenBank/DDBJ whole genome shotgun (WGS) entry which is preliminary data.</text>
</comment>